<comment type="caution">
    <text evidence="1">The sequence shown here is derived from an EMBL/GenBank/DDBJ whole genome shotgun (WGS) entry which is preliminary data.</text>
</comment>
<proteinExistence type="predicted"/>
<dbReference type="EMBL" id="JAJTWT010000001">
    <property type="protein sequence ID" value="MCE4535782.1"/>
    <property type="molecule type" value="Genomic_DNA"/>
</dbReference>
<accession>A0ABS8XA28</accession>
<evidence type="ECO:0000313" key="2">
    <source>
        <dbReference type="Proteomes" id="UP001201463"/>
    </source>
</evidence>
<keyword evidence="2" id="KW-1185">Reference proteome</keyword>
<dbReference type="RefSeq" id="WP_233388472.1">
    <property type="nucleotide sequence ID" value="NZ_JAJTWT010000001.1"/>
</dbReference>
<name>A0ABS8XA28_9BURK</name>
<sequence length="72" mass="8135">MLTIDLSHPPPLDASWLGAFTACLALFEPQLTLTQRVDHGMVAWRHTWLLDPEEAATLWVAALRRCDGPRVR</sequence>
<evidence type="ECO:0000313" key="1">
    <source>
        <dbReference type="EMBL" id="MCE4535782.1"/>
    </source>
</evidence>
<gene>
    <name evidence="1" type="ORF">LXT12_00715</name>
</gene>
<organism evidence="1 2">
    <name type="scientific">Pelomonas caseinilytica</name>
    <dbReference type="NCBI Taxonomy" id="2906763"/>
    <lineage>
        <taxon>Bacteria</taxon>
        <taxon>Pseudomonadati</taxon>
        <taxon>Pseudomonadota</taxon>
        <taxon>Betaproteobacteria</taxon>
        <taxon>Burkholderiales</taxon>
        <taxon>Sphaerotilaceae</taxon>
        <taxon>Roseateles</taxon>
    </lineage>
</organism>
<dbReference type="Proteomes" id="UP001201463">
    <property type="component" value="Unassembled WGS sequence"/>
</dbReference>
<protein>
    <submittedName>
        <fullName evidence="1">Uncharacterized protein</fullName>
    </submittedName>
</protein>
<reference evidence="1 2" key="1">
    <citation type="submission" date="2021-12" db="EMBL/GenBank/DDBJ databases">
        <title>Genome seq of p7.</title>
        <authorList>
            <person name="Seo T."/>
        </authorList>
    </citation>
    <scope>NUCLEOTIDE SEQUENCE [LARGE SCALE GENOMIC DNA]</scope>
    <source>
        <strain evidence="1 2">P7</strain>
    </source>
</reference>